<organism evidence="1 2">
    <name type="scientific">Streptomyces rectiviolaceus</name>
    <dbReference type="NCBI Taxonomy" id="332591"/>
    <lineage>
        <taxon>Bacteria</taxon>
        <taxon>Bacillati</taxon>
        <taxon>Actinomycetota</taxon>
        <taxon>Actinomycetes</taxon>
        <taxon>Kitasatosporales</taxon>
        <taxon>Streptomycetaceae</taxon>
        <taxon>Streptomyces</taxon>
    </lineage>
</organism>
<reference evidence="2" key="1">
    <citation type="journal article" date="2019" name="Int. J. Syst. Evol. Microbiol.">
        <title>The Global Catalogue of Microorganisms (GCM) 10K type strain sequencing project: providing services to taxonomists for standard genome sequencing and annotation.</title>
        <authorList>
            <consortium name="The Broad Institute Genomics Platform"/>
            <consortium name="The Broad Institute Genome Sequencing Center for Infectious Disease"/>
            <person name="Wu L."/>
            <person name="Ma J."/>
        </authorList>
    </citation>
    <scope>NUCLEOTIDE SEQUENCE [LARGE SCALE GENOMIC DNA]</scope>
    <source>
        <strain evidence="2">JCM 9092</strain>
    </source>
</reference>
<protein>
    <submittedName>
        <fullName evidence="1">Uncharacterized protein</fullName>
    </submittedName>
</protein>
<evidence type="ECO:0000313" key="2">
    <source>
        <dbReference type="Proteomes" id="UP001501637"/>
    </source>
</evidence>
<dbReference type="RefSeq" id="WP_344528833.1">
    <property type="nucleotide sequence ID" value="NZ_BAAAUG010000177.1"/>
</dbReference>
<evidence type="ECO:0000313" key="1">
    <source>
        <dbReference type="EMBL" id="GAA3143469.1"/>
    </source>
</evidence>
<dbReference type="Proteomes" id="UP001501637">
    <property type="component" value="Unassembled WGS sequence"/>
</dbReference>
<comment type="caution">
    <text evidence="1">The sequence shown here is derived from an EMBL/GenBank/DDBJ whole genome shotgun (WGS) entry which is preliminary data.</text>
</comment>
<accession>A0ABP6NCJ0</accession>
<gene>
    <name evidence="1" type="ORF">GCM10010449_73780</name>
</gene>
<name>A0ABP6NCJ0_9ACTN</name>
<dbReference type="EMBL" id="BAAAUG010000177">
    <property type="protein sequence ID" value="GAA3143469.1"/>
    <property type="molecule type" value="Genomic_DNA"/>
</dbReference>
<proteinExistence type="predicted"/>
<keyword evidence="2" id="KW-1185">Reference proteome</keyword>
<sequence length="136" mass="14579">MSGQTAKIASLCECGSVAVRQVNQFINHGELWWDAEFSCDSCGTYLCEQAGPGTAPDDVREALLAAHGPAKLRLAGPVASLVPAMKVFREVSAVSLSQARELVERLSHDGVVGTLSEMELLTTRLQLRGVPVDIDR</sequence>